<dbReference type="GO" id="GO:0001006">
    <property type="term" value="F:RNA polymerase III type 3 promoter sequence-specific DNA binding"/>
    <property type="evidence" value="ECO:0007669"/>
    <property type="project" value="TreeGrafter"/>
</dbReference>
<keyword evidence="2" id="KW-0238">DNA-binding</keyword>
<keyword evidence="8" id="KW-1185">Reference proteome</keyword>
<reference evidence="7" key="2">
    <citation type="submission" date="2021-12" db="EMBL/GenBank/DDBJ databases">
        <title>Resequencing data analysis of finger millet.</title>
        <authorList>
            <person name="Hatakeyama M."/>
            <person name="Aluri S."/>
            <person name="Balachadran M.T."/>
            <person name="Sivarajan S.R."/>
            <person name="Poveda L."/>
            <person name="Shimizu-Inatsugi R."/>
            <person name="Schlapbach R."/>
            <person name="Sreeman S.M."/>
            <person name="Shimizu K.K."/>
        </authorList>
    </citation>
    <scope>NUCLEOTIDE SEQUENCE</scope>
</reference>
<accession>A0AAV5EM15</accession>
<dbReference type="GO" id="GO:0019185">
    <property type="term" value="C:snRNA-activating protein complex"/>
    <property type="evidence" value="ECO:0007669"/>
    <property type="project" value="TreeGrafter"/>
</dbReference>
<evidence type="ECO:0000256" key="4">
    <source>
        <dbReference type="ARBA" id="ARBA00023242"/>
    </source>
</evidence>
<feature type="domain" description="Myb-like" evidence="5">
    <location>
        <begin position="40"/>
        <end position="83"/>
    </location>
</feature>
<dbReference type="AlphaFoldDB" id="A0AAV5EM15"/>
<proteinExistence type="predicted"/>
<evidence type="ECO:0000313" key="8">
    <source>
        <dbReference type="Proteomes" id="UP001054889"/>
    </source>
</evidence>
<dbReference type="InterPro" id="IPR051575">
    <property type="entry name" value="Myb-like_DNA-bd"/>
</dbReference>
<dbReference type="InterPro" id="IPR001005">
    <property type="entry name" value="SANT/Myb"/>
</dbReference>
<dbReference type="PROSITE" id="PS50090">
    <property type="entry name" value="MYB_LIKE"/>
    <property type="match status" value="2"/>
</dbReference>
<dbReference type="InterPro" id="IPR009057">
    <property type="entry name" value="Homeodomain-like_sf"/>
</dbReference>
<gene>
    <name evidence="7" type="primary">gb10926</name>
    <name evidence="7" type="ORF">PR202_gb10926</name>
</gene>
<dbReference type="Pfam" id="PF00249">
    <property type="entry name" value="Myb_DNA-binding"/>
    <property type="match status" value="1"/>
</dbReference>
<dbReference type="PROSITE" id="PS51294">
    <property type="entry name" value="HTH_MYB"/>
    <property type="match status" value="1"/>
</dbReference>
<dbReference type="SUPFAM" id="SSF46689">
    <property type="entry name" value="Homeodomain-like"/>
    <property type="match status" value="1"/>
</dbReference>
<name>A0AAV5EM15_ELECO</name>
<dbReference type="InterPro" id="IPR017930">
    <property type="entry name" value="Myb_dom"/>
</dbReference>
<evidence type="ECO:0000259" key="5">
    <source>
        <dbReference type="PROSITE" id="PS50090"/>
    </source>
</evidence>
<keyword evidence="3" id="KW-0804">Transcription</keyword>
<evidence type="ECO:0000256" key="2">
    <source>
        <dbReference type="ARBA" id="ARBA00023125"/>
    </source>
</evidence>
<dbReference type="CDD" id="cd00167">
    <property type="entry name" value="SANT"/>
    <property type="match status" value="1"/>
</dbReference>
<evidence type="ECO:0000256" key="1">
    <source>
        <dbReference type="ARBA" id="ARBA00023015"/>
    </source>
</evidence>
<dbReference type="PANTHER" id="PTHR46621:SF1">
    <property type="entry name" value="SNRNA-ACTIVATING PROTEIN COMPLEX SUBUNIT 4"/>
    <property type="match status" value="1"/>
</dbReference>
<feature type="domain" description="HTH myb-type" evidence="6">
    <location>
        <begin position="39"/>
        <end position="87"/>
    </location>
</feature>
<dbReference type="GO" id="GO:0042795">
    <property type="term" value="P:snRNA transcription by RNA polymerase II"/>
    <property type="evidence" value="ECO:0007669"/>
    <property type="project" value="TreeGrafter"/>
</dbReference>
<dbReference type="PANTHER" id="PTHR46621">
    <property type="entry name" value="SNRNA-ACTIVATING PROTEIN COMPLEX SUBUNIT 4"/>
    <property type="match status" value="1"/>
</dbReference>
<comment type="caution">
    <text evidence="7">The sequence shown here is derived from an EMBL/GenBank/DDBJ whole genome shotgun (WGS) entry which is preliminary data.</text>
</comment>
<evidence type="ECO:0000313" key="7">
    <source>
        <dbReference type="EMBL" id="GJN23290.1"/>
    </source>
</evidence>
<keyword evidence="1" id="KW-0805">Transcription regulation</keyword>
<reference evidence="7" key="1">
    <citation type="journal article" date="2018" name="DNA Res.">
        <title>Multiple hybrid de novo genome assembly of finger millet, an orphan allotetraploid crop.</title>
        <authorList>
            <person name="Hatakeyama M."/>
            <person name="Aluri S."/>
            <person name="Balachadran M.T."/>
            <person name="Sivarajan S.R."/>
            <person name="Patrignani A."/>
            <person name="Gruter S."/>
            <person name="Poveda L."/>
            <person name="Shimizu-Inatsugi R."/>
            <person name="Baeten J."/>
            <person name="Francoijs K.J."/>
            <person name="Nataraja K.N."/>
            <person name="Reddy Y.A.N."/>
            <person name="Phadnis S."/>
            <person name="Ravikumar R.L."/>
            <person name="Schlapbach R."/>
            <person name="Sreeman S.M."/>
            <person name="Shimizu K.K."/>
        </authorList>
    </citation>
    <scope>NUCLEOTIDE SEQUENCE</scope>
</reference>
<protein>
    <submittedName>
        <fullName evidence="7">Uncharacterized protein</fullName>
    </submittedName>
</protein>
<evidence type="ECO:0000256" key="3">
    <source>
        <dbReference type="ARBA" id="ARBA00023163"/>
    </source>
</evidence>
<dbReference type="SMART" id="SM00717">
    <property type="entry name" value="SANT"/>
    <property type="match status" value="2"/>
</dbReference>
<dbReference type="GO" id="GO:0000978">
    <property type="term" value="F:RNA polymerase II cis-regulatory region sequence-specific DNA binding"/>
    <property type="evidence" value="ECO:0007669"/>
    <property type="project" value="TreeGrafter"/>
</dbReference>
<evidence type="ECO:0000259" key="6">
    <source>
        <dbReference type="PROSITE" id="PS51294"/>
    </source>
</evidence>
<keyword evidence="4" id="KW-0539">Nucleus</keyword>
<dbReference type="GO" id="GO:0042796">
    <property type="term" value="P:snRNA transcription by RNA polymerase III"/>
    <property type="evidence" value="ECO:0007669"/>
    <property type="project" value="TreeGrafter"/>
</dbReference>
<dbReference type="Gene3D" id="1.10.10.60">
    <property type="entry name" value="Homeodomain-like"/>
    <property type="match status" value="2"/>
</dbReference>
<dbReference type="Proteomes" id="UP001054889">
    <property type="component" value="Unassembled WGS sequence"/>
</dbReference>
<sequence>MASAATSSPPAAASVRSVLIIKKSPPSVRRVLRIRPSAAWTPEEDATLERLADEHGARHWRRVADHMPGRSSRQCRDRWRLHLARDEYHRPFTAADDEELARLFLRHAGRWSAVSRAAHRRTSRVMRRRWKEIRDTDAFLSKLWKPVIAEPDVGSDSSTTSLSPQLHCPDVVFGSGLPCSALDATPQQQCPSFLPASPSPDRAATYCLLQNLENA</sequence>
<feature type="domain" description="Myb-like" evidence="5">
    <location>
        <begin position="91"/>
        <end position="134"/>
    </location>
</feature>
<organism evidence="7 8">
    <name type="scientific">Eleusine coracana subsp. coracana</name>
    <dbReference type="NCBI Taxonomy" id="191504"/>
    <lineage>
        <taxon>Eukaryota</taxon>
        <taxon>Viridiplantae</taxon>
        <taxon>Streptophyta</taxon>
        <taxon>Embryophyta</taxon>
        <taxon>Tracheophyta</taxon>
        <taxon>Spermatophyta</taxon>
        <taxon>Magnoliopsida</taxon>
        <taxon>Liliopsida</taxon>
        <taxon>Poales</taxon>
        <taxon>Poaceae</taxon>
        <taxon>PACMAD clade</taxon>
        <taxon>Chloridoideae</taxon>
        <taxon>Cynodonteae</taxon>
        <taxon>Eleusininae</taxon>
        <taxon>Eleusine</taxon>
    </lineage>
</organism>
<dbReference type="EMBL" id="BQKI01000076">
    <property type="protein sequence ID" value="GJN23290.1"/>
    <property type="molecule type" value="Genomic_DNA"/>
</dbReference>